<evidence type="ECO:0000313" key="2">
    <source>
        <dbReference type="EMBL" id="TQR09169.1"/>
    </source>
</evidence>
<accession>A0A544SVD0</accession>
<keyword evidence="3" id="KW-1185">Reference proteome</keyword>
<gene>
    <name evidence="2" type="ORF">FG382_20445</name>
</gene>
<dbReference type="Proteomes" id="UP000317316">
    <property type="component" value="Unassembled WGS sequence"/>
</dbReference>
<dbReference type="OrthoDB" id="2449457at2"/>
<dbReference type="InterPro" id="IPR018728">
    <property type="entry name" value="DUF2268"/>
</dbReference>
<dbReference type="EMBL" id="VDGH01000014">
    <property type="protein sequence ID" value="TQR09169.1"/>
    <property type="molecule type" value="Genomic_DNA"/>
</dbReference>
<proteinExistence type="predicted"/>
<evidence type="ECO:0000313" key="3">
    <source>
        <dbReference type="Proteomes" id="UP000317316"/>
    </source>
</evidence>
<sequence length="284" mass="32684">MPVIQTQNLLYKFVELCEEKSGRGAATIHAEIIGAPLKKLFPTINPDLVQYELLRNGLFQPAEWRNIKETVKQMEAENIWQTVKQEYKLLRKRWDGPKVSIYIFPVKNATAKSSKKIPKKNGVAYRGALFLFLSPDLSKEEIKALFAHEYNHVCRLDYLNQAPDKISLMESLIIEGLGEYAVKDLYGEEWLAPWITLYSHEEAAAIWKKSFIPSLHVTGVKNHQHFLFGKVGSRLPKWIGYHIGFHIVDSFQKKHGPFPNNLLYKKTSEEIITGSDFPMKINDI</sequence>
<reference evidence="2 3" key="1">
    <citation type="submission" date="2019-05" db="EMBL/GenBank/DDBJ databases">
        <title>Psychrobacillus vulpis sp. nov., a new species isolated from feces of a red fox that inhabits in The Tablas de Daimiel Natural Park, Albacete, Spain.</title>
        <authorList>
            <person name="Rodriguez M."/>
            <person name="Reina J.C."/>
            <person name="Bejar V."/>
            <person name="Llamas I."/>
        </authorList>
    </citation>
    <scope>NUCLEOTIDE SEQUENCE [LARGE SCALE GENOMIC DNA]</scope>
    <source>
        <strain evidence="2 3">NEAU-3TGS17</strain>
    </source>
</reference>
<dbReference type="RefSeq" id="WP_142540701.1">
    <property type="nucleotide sequence ID" value="NZ_BMIE01000011.1"/>
</dbReference>
<comment type="caution">
    <text evidence="2">The sequence shown here is derived from an EMBL/GenBank/DDBJ whole genome shotgun (WGS) entry which is preliminary data.</text>
</comment>
<dbReference type="AlphaFoldDB" id="A0A544SVD0"/>
<evidence type="ECO:0000259" key="1">
    <source>
        <dbReference type="Pfam" id="PF10026"/>
    </source>
</evidence>
<name>A0A544SVD0_9BACI</name>
<organism evidence="2 3">
    <name type="scientific">Psychrobacillus lasiicapitis</name>
    <dbReference type="NCBI Taxonomy" id="1636719"/>
    <lineage>
        <taxon>Bacteria</taxon>
        <taxon>Bacillati</taxon>
        <taxon>Bacillota</taxon>
        <taxon>Bacilli</taxon>
        <taxon>Bacillales</taxon>
        <taxon>Bacillaceae</taxon>
        <taxon>Psychrobacillus</taxon>
    </lineage>
</organism>
<protein>
    <recommendedName>
        <fullName evidence="1">DUF2268 domain-containing protein</fullName>
    </recommendedName>
</protein>
<feature type="domain" description="DUF2268" evidence="1">
    <location>
        <begin position="79"/>
        <end position="257"/>
    </location>
</feature>
<dbReference type="Pfam" id="PF10026">
    <property type="entry name" value="DUF2268"/>
    <property type="match status" value="1"/>
</dbReference>